<evidence type="ECO:0000313" key="2">
    <source>
        <dbReference type="Proteomes" id="UP000004470"/>
    </source>
</evidence>
<dbReference type="AlphaFoldDB" id="E0NET4"/>
<proteinExistence type="predicted"/>
<sequence length="39" mass="4703">MAHATRFFWIFNIHSTFFSPATSKLQGEKRWPLLFLNVY</sequence>
<comment type="caution">
    <text evidence="1">The sequence shown here is derived from an EMBL/GenBank/DDBJ whole genome shotgun (WGS) entry which is preliminary data.</text>
</comment>
<name>E0NET4_PEDAC</name>
<accession>E0NET4</accession>
<organism evidence="1 2">
    <name type="scientific">Pediococcus acidilactici DSM 20284</name>
    <dbReference type="NCBI Taxonomy" id="862514"/>
    <lineage>
        <taxon>Bacteria</taxon>
        <taxon>Bacillati</taxon>
        <taxon>Bacillota</taxon>
        <taxon>Bacilli</taxon>
        <taxon>Lactobacillales</taxon>
        <taxon>Lactobacillaceae</taxon>
        <taxon>Pediococcus</taxon>
        <taxon>Pediococcus acidilactici group</taxon>
    </lineage>
</organism>
<protein>
    <submittedName>
        <fullName evidence="1">Uncharacterized protein</fullName>
    </submittedName>
</protein>
<dbReference type="EMBL" id="AEEG01000002">
    <property type="protein sequence ID" value="EFL96095.1"/>
    <property type="molecule type" value="Genomic_DNA"/>
</dbReference>
<dbReference type="Proteomes" id="UP000004470">
    <property type="component" value="Unassembled WGS sequence"/>
</dbReference>
<reference evidence="1" key="1">
    <citation type="submission" date="2010-07" db="EMBL/GenBank/DDBJ databases">
        <authorList>
            <person name="Muzny D."/>
            <person name="Qin X."/>
            <person name="Deng J."/>
            <person name="Jiang H."/>
            <person name="Liu Y."/>
            <person name="Qu J."/>
            <person name="Song X.-Z."/>
            <person name="Zhang L."/>
            <person name="Thornton R."/>
            <person name="Coyle M."/>
            <person name="Francisco L."/>
            <person name="Jackson L."/>
            <person name="Javaid M."/>
            <person name="Korchina V."/>
            <person name="Kovar C."/>
            <person name="Mata R."/>
            <person name="Mathew T."/>
            <person name="Ngo R."/>
            <person name="Nguyen L."/>
            <person name="Nguyen N."/>
            <person name="Okwuonu G."/>
            <person name="Ongeri F."/>
            <person name="Pham C."/>
            <person name="Simmons D."/>
            <person name="Wilczek-Boney K."/>
            <person name="Hale W."/>
            <person name="Jakkamsetti A."/>
            <person name="Pham P."/>
            <person name="Ruth R."/>
            <person name="San Lucas F."/>
            <person name="Warren J."/>
            <person name="Zhang J."/>
            <person name="Zhao Z."/>
            <person name="Zhou C."/>
            <person name="Zhu D."/>
            <person name="Lee S."/>
            <person name="Bess C."/>
            <person name="Blankenburg K."/>
            <person name="Forbes L."/>
            <person name="Fu Q."/>
            <person name="Gubbala S."/>
            <person name="Hirani K."/>
            <person name="Jayaseelan J.C."/>
            <person name="Lara F."/>
            <person name="Munidasa M."/>
            <person name="Palculict T."/>
            <person name="Patil S."/>
            <person name="Pu L.-L."/>
            <person name="Saada N."/>
            <person name="Tang L."/>
            <person name="Weissenberger G."/>
            <person name="Zhu Y."/>
            <person name="Hemphill L."/>
            <person name="Shang Y."/>
            <person name="Youmans B."/>
            <person name="Ayvaz T."/>
            <person name="Ross M."/>
            <person name="Santibanez J."/>
            <person name="Aqrawi P."/>
            <person name="Gross S."/>
            <person name="Joshi V."/>
            <person name="Fowler G."/>
            <person name="Nazareth L."/>
            <person name="Reid J."/>
            <person name="Worley K."/>
            <person name="Petrosino J."/>
            <person name="Highlander S."/>
            <person name="Gibbs R."/>
        </authorList>
    </citation>
    <scope>NUCLEOTIDE SEQUENCE [LARGE SCALE GENOMIC DNA]</scope>
    <source>
        <strain evidence="1">DSM 20284</strain>
    </source>
</reference>
<keyword evidence="2" id="KW-1185">Reference proteome</keyword>
<gene>
    <name evidence="1" type="ORF">HMPREF0623_0146</name>
</gene>
<evidence type="ECO:0000313" key="1">
    <source>
        <dbReference type="EMBL" id="EFL96095.1"/>
    </source>
</evidence>
<dbReference type="HOGENOM" id="CLU_3314182_0_0_9"/>